<organism evidence="1 2">
    <name type="scientific">Rhododendron molle</name>
    <name type="common">Chinese azalea</name>
    <name type="synonym">Azalea mollis</name>
    <dbReference type="NCBI Taxonomy" id="49168"/>
    <lineage>
        <taxon>Eukaryota</taxon>
        <taxon>Viridiplantae</taxon>
        <taxon>Streptophyta</taxon>
        <taxon>Embryophyta</taxon>
        <taxon>Tracheophyta</taxon>
        <taxon>Spermatophyta</taxon>
        <taxon>Magnoliopsida</taxon>
        <taxon>eudicotyledons</taxon>
        <taxon>Gunneridae</taxon>
        <taxon>Pentapetalae</taxon>
        <taxon>asterids</taxon>
        <taxon>Ericales</taxon>
        <taxon>Ericaceae</taxon>
        <taxon>Ericoideae</taxon>
        <taxon>Rhodoreae</taxon>
        <taxon>Rhododendron</taxon>
    </lineage>
</organism>
<keyword evidence="2" id="KW-1185">Reference proteome</keyword>
<protein>
    <submittedName>
        <fullName evidence="1">Uncharacterized protein</fullName>
    </submittedName>
</protein>
<comment type="caution">
    <text evidence="1">The sequence shown here is derived from an EMBL/GenBank/DDBJ whole genome shotgun (WGS) entry which is preliminary data.</text>
</comment>
<evidence type="ECO:0000313" key="2">
    <source>
        <dbReference type="Proteomes" id="UP001062846"/>
    </source>
</evidence>
<gene>
    <name evidence="1" type="ORF">RHMOL_Rhmol04G0137100</name>
</gene>
<evidence type="ECO:0000313" key="1">
    <source>
        <dbReference type="EMBL" id="KAI8558962.1"/>
    </source>
</evidence>
<proteinExistence type="predicted"/>
<reference evidence="1" key="1">
    <citation type="submission" date="2022-02" db="EMBL/GenBank/DDBJ databases">
        <title>Plant Genome Project.</title>
        <authorList>
            <person name="Zhang R.-G."/>
        </authorList>
    </citation>
    <scope>NUCLEOTIDE SEQUENCE</scope>
    <source>
        <strain evidence="1">AT1</strain>
    </source>
</reference>
<dbReference type="EMBL" id="CM046391">
    <property type="protein sequence ID" value="KAI8558962.1"/>
    <property type="molecule type" value="Genomic_DNA"/>
</dbReference>
<dbReference type="Proteomes" id="UP001062846">
    <property type="component" value="Chromosome 4"/>
</dbReference>
<sequence>MVGRLVLALEIGTLFADFVEFLYLVRLTPSLTERFLAFSMVVSFKDALASTCSDFVEVLQVSCFGGAVPYKPVEDIAFAVARFFQRGGTVQTYYVDFLDNLSGATSKDVHKAIKLCEQAMVALIQQLVLLVQIRRILD</sequence>
<accession>A0ACC0P1X3</accession>
<name>A0ACC0P1X3_RHOML</name>